<dbReference type="EMBL" id="JAMYWD010000012">
    <property type="protein sequence ID" value="KAJ4954151.1"/>
    <property type="molecule type" value="Genomic_DNA"/>
</dbReference>
<organism evidence="2 3">
    <name type="scientific">Protea cynaroides</name>
    <dbReference type="NCBI Taxonomy" id="273540"/>
    <lineage>
        <taxon>Eukaryota</taxon>
        <taxon>Viridiplantae</taxon>
        <taxon>Streptophyta</taxon>
        <taxon>Embryophyta</taxon>
        <taxon>Tracheophyta</taxon>
        <taxon>Spermatophyta</taxon>
        <taxon>Magnoliopsida</taxon>
        <taxon>Proteales</taxon>
        <taxon>Proteaceae</taxon>
        <taxon>Protea</taxon>
    </lineage>
</organism>
<dbReference type="Proteomes" id="UP001141806">
    <property type="component" value="Unassembled WGS sequence"/>
</dbReference>
<sequence>MDEYLSEADGEGLLCSSAECNASFDMDVAKILQAMMKKDQFSVAEKIAQSKQALLAPLAAAGMDSYMQAYPFAMKLHLLHELEDFHAFLLNESFLERAFHLDDPMCTAKLLWDTRRSDGAIAELQQSLLNMLIDIVGSAAISSISSLSLVPLNQPSVSTTQAS</sequence>
<protein>
    <recommendedName>
        <fullName evidence="1">PIK-related kinase FAT domain-containing protein</fullName>
    </recommendedName>
</protein>
<evidence type="ECO:0000313" key="2">
    <source>
        <dbReference type="EMBL" id="KAJ4954151.1"/>
    </source>
</evidence>
<keyword evidence="3" id="KW-1185">Reference proteome</keyword>
<dbReference type="Pfam" id="PF02259">
    <property type="entry name" value="FAT"/>
    <property type="match status" value="1"/>
</dbReference>
<dbReference type="AlphaFoldDB" id="A0A9Q0JWA6"/>
<evidence type="ECO:0000313" key="3">
    <source>
        <dbReference type="Proteomes" id="UP001141806"/>
    </source>
</evidence>
<reference evidence="2" key="1">
    <citation type="journal article" date="2023" name="Plant J.">
        <title>The genome of the king protea, Protea cynaroides.</title>
        <authorList>
            <person name="Chang J."/>
            <person name="Duong T.A."/>
            <person name="Schoeman C."/>
            <person name="Ma X."/>
            <person name="Roodt D."/>
            <person name="Barker N."/>
            <person name="Li Z."/>
            <person name="Van de Peer Y."/>
            <person name="Mizrachi E."/>
        </authorList>
    </citation>
    <scope>NUCLEOTIDE SEQUENCE</scope>
    <source>
        <tissue evidence="2">Young leaves</tissue>
    </source>
</reference>
<name>A0A9Q0JWA6_9MAGN</name>
<dbReference type="InterPro" id="IPR003151">
    <property type="entry name" value="PIK-rel_kinase_FAT"/>
</dbReference>
<proteinExistence type="predicted"/>
<feature type="domain" description="PIK-related kinase FAT" evidence="1">
    <location>
        <begin position="1"/>
        <end position="93"/>
    </location>
</feature>
<accession>A0A9Q0JWA6</accession>
<gene>
    <name evidence="2" type="ORF">NE237_030983</name>
</gene>
<dbReference type="OrthoDB" id="1934780at2759"/>
<comment type="caution">
    <text evidence="2">The sequence shown here is derived from an EMBL/GenBank/DDBJ whole genome shotgun (WGS) entry which is preliminary data.</text>
</comment>
<evidence type="ECO:0000259" key="1">
    <source>
        <dbReference type="Pfam" id="PF02259"/>
    </source>
</evidence>